<evidence type="ECO:0000259" key="10">
    <source>
        <dbReference type="Pfam" id="PF04290"/>
    </source>
</evidence>
<evidence type="ECO:0000256" key="9">
    <source>
        <dbReference type="SAM" id="Phobius"/>
    </source>
</evidence>
<feature type="transmembrane region" description="Helical" evidence="9">
    <location>
        <begin position="159"/>
        <end position="184"/>
    </location>
</feature>
<keyword evidence="5 9" id="KW-0812">Transmembrane</keyword>
<evidence type="ECO:0000256" key="4">
    <source>
        <dbReference type="ARBA" id="ARBA00022519"/>
    </source>
</evidence>
<evidence type="ECO:0000256" key="2">
    <source>
        <dbReference type="ARBA" id="ARBA00022448"/>
    </source>
</evidence>
<sequence>MLRLLNQALNHLEEWLIATLIAAATGLIFIAVVHRYGAGESINLARWATAHGMPWLASLAMAVFTFMSELDLSWAQELCIYMFIWMAKFGAAYGVRTGIHVGVDLLVNRLPEHSRKHVILFALLCGALFTGMIAAFGASFVGEMFHTGQQSNDLEAPMWFVYLAIPLGSGLMCFRFLQVSWFYFWTGDLPHHDETHVEGVQADVSPALHPQPAGAATKAASRKVSPLGVILILTPILIFMLCLAEKTGFIVLPHWMRAATVFALLIALMLTGIPVSIALGLTVMTFLFTLTAVPIEAVSMKLFTGIEGFEIMAIPFFILAGNFLTHGGVARRMINFATSLIGHWHGGLGLAGIVACAMFALVCGSSVATVAAIGAIVLPEMVRHGYPMRFGAGIITVAGSLGILMLPSIPKIVYAVSTNTSIGALFVAGLLPGILLTTMLCIVTWWLARKRDYPRLTKATWAETVHAFRESVWGLMLVVIIIGGIYSGLFTATEAAAMAAVYSFFISVFVYKAIGMKDVPRVLLRAANTSAMLLYIVTNAVLFSFVLSNENLPATLADWIAAQNLGWVGFLLLVNVLLLLAGNFMEPNSIILIMAPILAPAAKKLGIDLVHFGIVMDVNMEVGLCHPPVGLNLYVASMIARMRITDLAGAVMPWLLTMLGFLVIVTYWPDLTLWLPRVLGMH</sequence>
<feature type="transmembrane region" description="Helical" evidence="9">
    <location>
        <begin position="119"/>
        <end position="138"/>
    </location>
</feature>
<dbReference type="AlphaFoldDB" id="A0AA88B5E0"/>
<keyword evidence="4 8" id="KW-0997">Cell inner membrane</keyword>
<dbReference type="GO" id="GO:0022857">
    <property type="term" value="F:transmembrane transporter activity"/>
    <property type="evidence" value="ECO:0007669"/>
    <property type="project" value="UniProtKB-UniRule"/>
</dbReference>
<dbReference type="Pfam" id="PF04290">
    <property type="entry name" value="DctQ"/>
    <property type="match status" value="1"/>
</dbReference>
<evidence type="ECO:0000256" key="3">
    <source>
        <dbReference type="ARBA" id="ARBA00022475"/>
    </source>
</evidence>
<feature type="transmembrane region" description="Helical" evidence="9">
    <location>
        <begin position="224"/>
        <end position="243"/>
    </location>
</feature>
<evidence type="ECO:0000313" key="12">
    <source>
        <dbReference type="EMBL" id="GGI21362.1"/>
    </source>
</evidence>
<feature type="transmembrane region" description="Helical" evidence="9">
    <location>
        <begin position="567"/>
        <end position="585"/>
    </location>
</feature>
<feature type="transmembrane region" description="Helical" evidence="9">
    <location>
        <begin position="472"/>
        <end position="489"/>
    </location>
</feature>
<feature type="transmembrane region" description="Helical" evidence="9">
    <location>
        <begin position="526"/>
        <end position="547"/>
    </location>
</feature>
<dbReference type="EMBL" id="BMHC01000002">
    <property type="protein sequence ID" value="GGI21362.1"/>
    <property type="molecule type" value="Genomic_DNA"/>
</dbReference>
<proteinExistence type="predicted"/>
<evidence type="ECO:0000313" key="13">
    <source>
        <dbReference type="Proteomes" id="UP000625079"/>
    </source>
</evidence>
<feature type="transmembrane region" description="Helical" evidence="9">
    <location>
        <begin position="44"/>
        <end position="66"/>
    </location>
</feature>
<feature type="transmembrane region" description="Helical" evidence="9">
    <location>
        <begin position="311"/>
        <end position="330"/>
    </location>
</feature>
<dbReference type="InterPro" id="IPR004681">
    <property type="entry name" value="TRAP_DctM"/>
</dbReference>
<evidence type="ECO:0000256" key="7">
    <source>
        <dbReference type="ARBA" id="ARBA00023136"/>
    </source>
</evidence>
<organism evidence="12 13">
    <name type="scientific">Bradyrhizobium guangdongense</name>
    <dbReference type="NCBI Taxonomy" id="1325090"/>
    <lineage>
        <taxon>Bacteria</taxon>
        <taxon>Pseudomonadati</taxon>
        <taxon>Pseudomonadota</taxon>
        <taxon>Alphaproteobacteria</taxon>
        <taxon>Hyphomicrobiales</taxon>
        <taxon>Nitrobacteraceae</taxon>
        <taxon>Bradyrhizobium</taxon>
    </lineage>
</organism>
<evidence type="ECO:0000256" key="5">
    <source>
        <dbReference type="ARBA" id="ARBA00022692"/>
    </source>
</evidence>
<feature type="transmembrane region" description="Helical" evidence="9">
    <location>
        <begin position="78"/>
        <end position="99"/>
    </location>
</feature>
<feature type="transmembrane region" description="Helical" evidence="9">
    <location>
        <begin position="390"/>
        <end position="410"/>
    </location>
</feature>
<feature type="transmembrane region" description="Helical" evidence="9">
    <location>
        <begin position="350"/>
        <end position="378"/>
    </location>
</feature>
<dbReference type="PANTHER" id="PTHR33362:SF5">
    <property type="entry name" value="C4-DICARBOXYLATE TRAP TRANSPORTER LARGE PERMEASE PROTEIN DCTM"/>
    <property type="match status" value="1"/>
</dbReference>
<dbReference type="Proteomes" id="UP000625079">
    <property type="component" value="Unassembled WGS sequence"/>
</dbReference>
<dbReference type="PANTHER" id="PTHR33362">
    <property type="entry name" value="SIALIC ACID TRAP TRANSPORTER PERMEASE PROTEIN SIAT-RELATED"/>
    <property type="match status" value="1"/>
</dbReference>
<feature type="transmembrane region" description="Helical" evidence="9">
    <location>
        <begin position="12"/>
        <end position="32"/>
    </location>
</feature>
<dbReference type="InterPro" id="IPR010656">
    <property type="entry name" value="DctM"/>
</dbReference>
<evidence type="ECO:0000256" key="8">
    <source>
        <dbReference type="RuleBase" id="RU369079"/>
    </source>
</evidence>
<dbReference type="Pfam" id="PF06808">
    <property type="entry name" value="DctM"/>
    <property type="match status" value="1"/>
</dbReference>
<dbReference type="InterPro" id="IPR055348">
    <property type="entry name" value="DctQ"/>
</dbReference>
<evidence type="ECO:0000259" key="11">
    <source>
        <dbReference type="Pfam" id="PF06808"/>
    </source>
</evidence>
<evidence type="ECO:0000256" key="1">
    <source>
        <dbReference type="ARBA" id="ARBA00004429"/>
    </source>
</evidence>
<keyword evidence="2 8" id="KW-0813">Transport</keyword>
<reference evidence="12" key="1">
    <citation type="journal article" date="2014" name="Int. J. Syst. Evol. Microbiol.">
        <title>Complete genome sequence of Corynebacterium casei LMG S-19264T (=DSM 44701T), isolated from a smear-ripened cheese.</title>
        <authorList>
            <consortium name="US DOE Joint Genome Institute (JGI-PGF)"/>
            <person name="Walter F."/>
            <person name="Albersmeier A."/>
            <person name="Kalinowski J."/>
            <person name="Ruckert C."/>
        </authorList>
    </citation>
    <scope>NUCLEOTIDE SEQUENCE</scope>
    <source>
        <strain evidence="12">CGMCC 1.15034</strain>
    </source>
</reference>
<evidence type="ECO:0000256" key="6">
    <source>
        <dbReference type="ARBA" id="ARBA00022989"/>
    </source>
</evidence>
<feature type="transmembrane region" description="Helical" evidence="9">
    <location>
        <begin position="255"/>
        <end position="273"/>
    </location>
</feature>
<comment type="function">
    <text evidence="8">Part of the tripartite ATP-independent periplasmic (TRAP) transport system.</text>
</comment>
<protein>
    <submittedName>
        <fullName evidence="12">C4-dicarboxylate ABC transporter</fullName>
    </submittedName>
</protein>
<gene>
    <name evidence="12" type="ORF">GCM10010987_13940</name>
</gene>
<keyword evidence="6 9" id="KW-1133">Transmembrane helix</keyword>
<dbReference type="NCBIfam" id="TIGR00786">
    <property type="entry name" value="dctM"/>
    <property type="match status" value="1"/>
</dbReference>
<comment type="subcellular location">
    <subcellularLocation>
        <location evidence="1 8">Cell inner membrane</location>
        <topology evidence="1 8">Multi-pass membrane protein</topology>
    </subcellularLocation>
</comment>
<dbReference type="GO" id="GO:0005886">
    <property type="term" value="C:plasma membrane"/>
    <property type="evidence" value="ECO:0007669"/>
    <property type="project" value="UniProtKB-SubCell"/>
</dbReference>
<feature type="domain" description="TRAP C4-dicarboxylate transport system permease DctM subunit" evidence="11">
    <location>
        <begin position="262"/>
        <end position="670"/>
    </location>
</feature>
<accession>A0AA88B5E0</accession>
<feature type="transmembrane region" description="Helical" evidence="9">
    <location>
        <begin position="422"/>
        <end position="448"/>
    </location>
</feature>
<feature type="domain" description="Tripartite ATP-independent periplasmic transporters DctQ component" evidence="10">
    <location>
        <begin position="72"/>
        <end position="178"/>
    </location>
</feature>
<feature type="transmembrane region" description="Helical" evidence="9">
    <location>
        <begin position="495"/>
        <end position="514"/>
    </location>
</feature>
<name>A0AA88B5E0_9BRAD</name>
<reference evidence="12" key="2">
    <citation type="submission" date="2022-12" db="EMBL/GenBank/DDBJ databases">
        <authorList>
            <person name="Sun Q."/>
            <person name="Zhou Y."/>
        </authorList>
    </citation>
    <scope>NUCLEOTIDE SEQUENCE</scope>
    <source>
        <strain evidence="12">CGMCC 1.15034</strain>
    </source>
</reference>
<comment type="caution">
    <text evidence="12">The sequence shown here is derived from an EMBL/GenBank/DDBJ whole genome shotgun (WGS) entry which is preliminary data.</text>
</comment>
<keyword evidence="3" id="KW-1003">Cell membrane</keyword>
<keyword evidence="7 9" id="KW-0472">Membrane</keyword>
<feature type="transmembrane region" description="Helical" evidence="9">
    <location>
        <begin position="647"/>
        <end position="668"/>
    </location>
</feature>